<dbReference type="EMBL" id="JABFAB010000001">
    <property type="protein sequence ID" value="MBA0639706.1"/>
    <property type="molecule type" value="Genomic_DNA"/>
</dbReference>
<evidence type="ECO:0000313" key="2">
    <source>
        <dbReference type="Proteomes" id="UP000593573"/>
    </source>
</evidence>
<protein>
    <recommendedName>
        <fullName evidence="3">RNase H type-1 domain-containing protein</fullName>
    </recommendedName>
</protein>
<reference evidence="1 2" key="1">
    <citation type="journal article" date="2019" name="Genome Biol. Evol.">
        <title>Insights into the evolution of the New World diploid cottons (Gossypium, subgenus Houzingenia) based on genome sequencing.</title>
        <authorList>
            <person name="Grover C.E."/>
            <person name="Arick M.A. 2nd"/>
            <person name="Thrash A."/>
            <person name="Conover J.L."/>
            <person name="Sanders W.S."/>
            <person name="Peterson D.G."/>
            <person name="Frelichowski J.E."/>
            <person name="Scheffler J.A."/>
            <person name="Scheffler B.E."/>
            <person name="Wendel J.F."/>
        </authorList>
    </citation>
    <scope>NUCLEOTIDE SEQUENCE [LARGE SCALE GENOMIC DNA]</scope>
    <source>
        <strain evidence="1">57</strain>
        <tissue evidence="1">Leaf</tissue>
    </source>
</reference>
<comment type="caution">
    <text evidence="1">The sequence shown here is derived from an EMBL/GenBank/DDBJ whole genome shotgun (WGS) entry which is preliminary data.</text>
</comment>
<proteinExistence type="predicted"/>
<accession>A0A7J8TN93</accession>
<dbReference type="Proteomes" id="UP000593573">
    <property type="component" value="Unassembled WGS sequence"/>
</dbReference>
<gene>
    <name evidence="1" type="ORF">Goklo_022726</name>
</gene>
<evidence type="ECO:0008006" key="3">
    <source>
        <dbReference type="Google" id="ProtNLM"/>
    </source>
</evidence>
<sequence>MASAKTLEHIFRDCISTSCVWAELHVTWPSELTDVFFQNWNRQVRENTIVQIQEIIYRVWSYLLEFDAVHAKLPRRLIGPKRWRPPEGSCLKVNFDAAFHAPMLMTCVGIVIKDNLGSVVGQTSIFLHVPHEGNSVAHLLATKGLQGEGRVIQRRGIPEFALLAVETDRCGSGFIGGSLGVWMVSWCLQMFSLTLGQDSGSLCVSGSLFFQLDGASFNWFGATIIDDFVWFWQRLFGYG</sequence>
<organism evidence="1 2">
    <name type="scientific">Gossypium klotzschianum</name>
    <dbReference type="NCBI Taxonomy" id="34286"/>
    <lineage>
        <taxon>Eukaryota</taxon>
        <taxon>Viridiplantae</taxon>
        <taxon>Streptophyta</taxon>
        <taxon>Embryophyta</taxon>
        <taxon>Tracheophyta</taxon>
        <taxon>Spermatophyta</taxon>
        <taxon>Magnoliopsida</taxon>
        <taxon>eudicotyledons</taxon>
        <taxon>Gunneridae</taxon>
        <taxon>Pentapetalae</taxon>
        <taxon>rosids</taxon>
        <taxon>malvids</taxon>
        <taxon>Malvales</taxon>
        <taxon>Malvaceae</taxon>
        <taxon>Malvoideae</taxon>
        <taxon>Gossypium</taxon>
    </lineage>
</organism>
<dbReference type="OrthoDB" id="1001320at2759"/>
<keyword evidence="2" id="KW-1185">Reference proteome</keyword>
<evidence type="ECO:0000313" key="1">
    <source>
        <dbReference type="EMBL" id="MBA0639706.1"/>
    </source>
</evidence>
<name>A0A7J8TN93_9ROSI</name>
<dbReference type="AlphaFoldDB" id="A0A7J8TN93"/>